<reference evidence="2" key="1">
    <citation type="journal article" date="2015" name="Nature">
        <title>Complex archaea that bridge the gap between prokaryotes and eukaryotes.</title>
        <authorList>
            <person name="Spang A."/>
            <person name="Saw J.H."/>
            <person name="Jorgensen S.L."/>
            <person name="Zaremba-Niedzwiedzka K."/>
            <person name="Martijn J."/>
            <person name="Lind A.E."/>
            <person name="van Eijk R."/>
            <person name="Schleper C."/>
            <person name="Guy L."/>
            <person name="Ettema T.J."/>
        </authorList>
    </citation>
    <scope>NUCLEOTIDE SEQUENCE</scope>
</reference>
<dbReference type="AlphaFoldDB" id="A0A0F9MBM0"/>
<keyword evidence="1" id="KW-1133">Transmembrane helix</keyword>
<proteinExistence type="predicted"/>
<keyword evidence="1" id="KW-0472">Membrane</keyword>
<dbReference type="EMBL" id="LAZR01004880">
    <property type="protein sequence ID" value="KKN04765.1"/>
    <property type="molecule type" value="Genomic_DNA"/>
</dbReference>
<sequence length="36" mass="4143">MVITVGLLVAALIGIYLINIHCIFVDPEDHPYNRYR</sequence>
<organism evidence="2">
    <name type="scientific">marine sediment metagenome</name>
    <dbReference type="NCBI Taxonomy" id="412755"/>
    <lineage>
        <taxon>unclassified sequences</taxon>
        <taxon>metagenomes</taxon>
        <taxon>ecological metagenomes</taxon>
    </lineage>
</organism>
<comment type="caution">
    <text evidence="2">The sequence shown here is derived from an EMBL/GenBank/DDBJ whole genome shotgun (WGS) entry which is preliminary data.</text>
</comment>
<keyword evidence="1" id="KW-0812">Transmembrane</keyword>
<protein>
    <submittedName>
        <fullName evidence="2">Uncharacterized protein</fullName>
    </submittedName>
</protein>
<name>A0A0F9MBM0_9ZZZZ</name>
<evidence type="ECO:0000313" key="2">
    <source>
        <dbReference type="EMBL" id="KKN04765.1"/>
    </source>
</evidence>
<feature type="transmembrane region" description="Helical" evidence="1">
    <location>
        <begin position="6"/>
        <end position="26"/>
    </location>
</feature>
<evidence type="ECO:0000256" key="1">
    <source>
        <dbReference type="SAM" id="Phobius"/>
    </source>
</evidence>
<accession>A0A0F9MBM0</accession>
<gene>
    <name evidence="2" type="ORF">LCGC14_1094260</name>
</gene>